<dbReference type="OrthoDB" id="4505768at2759"/>
<dbReference type="EMBL" id="MVGC01000886">
    <property type="protein sequence ID" value="RJE17500.1"/>
    <property type="molecule type" value="Genomic_DNA"/>
</dbReference>
<dbReference type="InterPro" id="IPR022698">
    <property type="entry name" value="OrsD"/>
</dbReference>
<organism evidence="1 2">
    <name type="scientific">Aspergillus sclerotialis</name>
    <dbReference type="NCBI Taxonomy" id="2070753"/>
    <lineage>
        <taxon>Eukaryota</taxon>
        <taxon>Fungi</taxon>
        <taxon>Dikarya</taxon>
        <taxon>Ascomycota</taxon>
        <taxon>Pezizomycotina</taxon>
        <taxon>Eurotiomycetes</taxon>
        <taxon>Eurotiomycetidae</taxon>
        <taxon>Eurotiales</taxon>
        <taxon>Aspergillaceae</taxon>
        <taxon>Aspergillus</taxon>
        <taxon>Aspergillus subgen. Polypaecilum</taxon>
    </lineage>
</organism>
<comment type="caution">
    <text evidence="1">The sequence shown here is derived from an EMBL/GenBank/DDBJ whole genome shotgun (WGS) entry which is preliminary data.</text>
</comment>
<sequence length="342" mass="40246">MKHAHAQQVRLIPPIRSQGPITNGRQISEAVQRWENVEHDHTRIDLPLVLDTPIPELHLHDDGLLCQRNPNCQYVARSLETMKVHWRKIHHWTAGKHGGRTGEAQRREIEAAIAQSYRRVSCQQVFRTLRGSHYIRIEPGNTNQRIDPENDGQFARFIREAEQRWEEHQRETVIQTDQHNEANPWLRRAGWATYLANIEPDDLRQCIQQPEVDETENRPQAEDAIGPIEKAAHAIWQAMAVVARVAQQTVTTLGHSIRIEAVRTERDQNHHTPLQAYMNEEDIQEHVRPWQQVLMFFTRTQVAHEWTSPVYQMTPRQRKAWRFLWHLAWALVIRWPSQRSSH</sequence>
<gene>
    <name evidence="1" type="ORF">PHISCL_10162</name>
</gene>
<proteinExistence type="predicted"/>
<dbReference type="STRING" id="2070753.A0A3A2Z430"/>
<dbReference type="Pfam" id="PF12013">
    <property type="entry name" value="OrsD"/>
    <property type="match status" value="1"/>
</dbReference>
<dbReference type="Proteomes" id="UP000266188">
    <property type="component" value="Unassembled WGS sequence"/>
</dbReference>
<keyword evidence="2" id="KW-1185">Reference proteome</keyword>
<reference evidence="2" key="1">
    <citation type="submission" date="2017-02" db="EMBL/GenBank/DDBJ databases">
        <authorList>
            <person name="Tafer H."/>
            <person name="Lopandic K."/>
        </authorList>
    </citation>
    <scope>NUCLEOTIDE SEQUENCE [LARGE SCALE GENOMIC DNA]</scope>
    <source>
        <strain evidence="2">CBS 366.77</strain>
    </source>
</reference>
<accession>A0A3A2Z430</accession>
<protein>
    <submittedName>
        <fullName evidence="1">Uncharacterized protein</fullName>
    </submittedName>
</protein>
<evidence type="ECO:0000313" key="2">
    <source>
        <dbReference type="Proteomes" id="UP000266188"/>
    </source>
</evidence>
<name>A0A3A2Z430_9EURO</name>
<evidence type="ECO:0000313" key="1">
    <source>
        <dbReference type="EMBL" id="RJE17500.1"/>
    </source>
</evidence>
<dbReference type="AlphaFoldDB" id="A0A3A2Z430"/>